<dbReference type="Proteomes" id="UP000887572">
    <property type="component" value="Unplaced"/>
</dbReference>
<evidence type="ECO:0000259" key="3">
    <source>
        <dbReference type="PROSITE" id="PS50222"/>
    </source>
</evidence>
<keyword evidence="1" id="KW-0106">Calcium</keyword>
<dbReference type="Gene3D" id="1.10.238.10">
    <property type="entry name" value="EF-hand"/>
    <property type="match status" value="2"/>
</dbReference>
<dbReference type="SUPFAM" id="SSF47473">
    <property type="entry name" value="EF-hand"/>
    <property type="match status" value="1"/>
</dbReference>
<dbReference type="InterPro" id="IPR011992">
    <property type="entry name" value="EF-hand-dom_pair"/>
</dbReference>
<dbReference type="InterPro" id="IPR018247">
    <property type="entry name" value="EF_Hand_1_Ca_BS"/>
</dbReference>
<evidence type="ECO:0000256" key="2">
    <source>
        <dbReference type="SAM" id="MobiDB-lite"/>
    </source>
</evidence>
<name>A0A914I0Q7_GLORO</name>
<evidence type="ECO:0000313" key="5">
    <source>
        <dbReference type="WBParaSite" id="Gr19_v10_g5799.t1"/>
    </source>
</evidence>
<sequence>MFVPKYPLLFICCITFIGKVLPLFNGFYCFEDLDLQEAHCCGYNCGFACFSCDYCYNWPKCIDLNKVPFGKRLNVDLVDNSTLTAEAKSFELLDTDNDGNVSLEEFQQFWANVLSAQKVVELFSAKKDGLSIADVEKAATERRFFKLSKKEFDQMDTDQDGRLTFDEAKHGVMSEAKKVDADGDGKISKKEFSNKSVE</sequence>
<dbReference type="PROSITE" id="PS50222">
    <property type="entry name" value="EF_HAND_2"/>
    <property type="match status" value="2"/>
</dbReference>
<feature type="domain" description="EF-hand" evidence="3">
    <location>
        <begin position="88"/>
        <end position="116"/>
    </location>
</feature>
<dbReference type="InterPro" id="IPR002048">
    <property type="entry name" value="EF_hand_dom"/>
</dbReference>
<reference evidence="5" key="1">
    <citation type="submission" date="2022-11" db="UniProtKB">
        <authorList>
            <consortium name="WormBaseParasite"/>
        </authorList>
    </citation>
    <scope>IDENTIFICATION</scope>
</reference>
<dbReference type="Pfam" id="PF13202">
    <property type="entry name" value="EF-hand_5"/>
    <property type="match status" value="3"/>
</dbReference>
<dbReference type="WBParaSite" id="Gr19_v10_g5799.t1">
    <property type="protein sequence ID" value="Gr19_v10_g5799.t1"/>
    <property type="gene ID" value="Gr19_v10_g5799"/>
</dbReference>
<feature type="region of interest" description="Disordered" evidence="2">
    <location>
        <begin position="174"/>
        <end position="198"/>
    </location>
</feature>
<dbReference type="AlphaFoldDB" id="A0A914I0Q7"/>
<evidence type="ECO:0000256" key="1">
    <source>
        <dbReference type="ARBA" id="ARBA00022837"/>
    </source>
</evidence>
<dbReference type="PROSITE" id="PS00018">
    <property type="entry name" value="EF_HAND_1"/>
    <property type="match status" value="2"/>
</dbReference>
<feature type="domain" description="EF-hand" evidence="3">
    <location>
        <begin position="143"/>
        <end position="178"/>
    </location>
</feature>
<protein>
    <submittedName>
        <fullName evidence="5">EF-hand domain-containing protein</fullName>
    </submittedName>
</protein>
<dbReference type="SMART" id="SM00054">
    <property type="entry name" value="EFh"/>
    <property type="match status" value="2"/>
</dbReference>
<dbReference type="GO" id="GO:0005509">
    <property type="term" value="F:calcium ion binding"/>
    <property type="evidence" value="ECO:0007669"/>
    <property type="project" value="InterPro"/>
</dbReference>
<accession>A0A914I0Q7</accession>
<keyword evidence="4" id="KW-1185">Reference proteome</keyword>
<proteinExistence type="predicted"/>
<organism evidence="4 5">
    <name type="scientific">Globodera rostochiensis</name>
    <name type="common">Golden nematode worm</name>
    <name type="synonym">Heterodera rostochiensis</name>
    <dbReference type="NCBI Taxonomy" id="31243"/>
    <lineage>
        <taxon>Eukaryota</taxon>
        <taxon>Metazoa</taxon>
        <taxon>Ecdysozoa</taxon>
        <taxon>Nematoda</taxon>
        <taxon>Chromadorea</taxon>
        <taxon>Rhabditida</taxon>
        <taxon>Tylenchina</taxon>
        <taxon>Tylenchomorpha</taxon>
        <taxon>Tylenchoidea</taxon>
        <taxon>Heteroderidae</taxon>
        <taxon>Heteroderinae</taxon>
        <taxon>Globodera</taxon>
    </lineage>
</organism>
<evidence type="ECO:0000313" key="4">
    <source>
        <dbReference type="Proteomes" id="UP000887572"/>
    </source>
</evidence>